<dbReference type="SFLD" id="SFLDG01150">
    <property type="entry name" value="Main.1:_Beta-like"/>
    <property type="match status" value="1"/>
</dbReference>
<comment type="similarity">
    <text evidence="1 3">Belongs to the GST superfamily.</text>
</comment>
<dbReference type="InterPro" id="IPR036282">
    <property type="entry name" value="Glutathione-S-Trfase_C_sf"/>
</dbReference>
<dbReference type="SUPFAM" id="SSF52833">
    <property type="entry name" value="Thioredoxin-like"/>
    <property type="match status" value="1"/>
</dbReference>
<dbReference type="PROSITE" id="PS50404">
    <property type="entry name" value="GST_NTER"/>
    <property type="match status" value="1"/>
</dbReference>
<comment type="caution">
    <text evidence="6">The sequence shown here is derived from an EMBL/GenBank/DDBJ whole genome shotgun (WGS) entry which is preliminary data.</text>
</comment>
<evidence type="ECO:0000313" key="6">
    <source>
        <dbReference type="EMBL" id="MBC2862070.1"/>
    </source>
</evidence>
<protein>
    <submittedName>
        <fullName evidence="6">Glutathione S-transferase</fullName>
    </submittedName>
</protein>
<feature type="domain" description="GST N-terminal" evidence="4">
    <location>
        <begin position="13"/>
        <end position="94"/>
    </location>
</feature>
<dbReference type="PANTHER" id="PTHR44051:SF19">
    <property type="entry name" value="DISULFIDE-BOND OXIDOREDUCTASE YFCG"/>
    <property type="match status" value="1"/>
</dbReference>
<dbReference type="Pfam" id="PF00043">
    <property type="entry name" value="GST_C"/>
    <property type="match status" value="1"/>
</dbReference>
<dbReference type="SUPFAM" id="SSF47616">
    <property type="entry name" value="GST C-terminal domain-like"/>
    <property type="match status" value="1"/>
</dbReference>
<dbReference type="InterPro" id="IPR004045">
    <property type="entry name" value="Glutathione_S-Trfase_N"/>
</dbReference>
<feature type="domain" description="GST C-terminal" evidence="5">
    <location>
        <begin position="99"/>
        <end position="230"/>
    </location>
</feature>
<reference evidence="6 7" key="1">
    <citation type="submission" date="2020-08" db="EMBL/GenBank/DDBJ databases">
        <title>Tigecycline and colistin resistance in Klebsiella pneumoniae.</title>
        <authorList>
            <person name="Ramesh N."/>
            <person name="Shanthini T."/>
            <person name="Prasanth M."/>
            <person name="Senthilkumar N."/>
            <person name="Meesala Krishna M."/>
            <person name="Guruswami G."/>
        </authorList>
    </citation>
    <scope>NUCLEOTIDE SEQUENCE [LARGE SCALE GENOMIC DNA]</scope>
    <source>
        <strain evidence="6 7">SHM 84</strain>
    </source>
</reference>
<dbReference type="InterPro" id="IPR040079">
    <property type="entry name" value="Glutathione_S-Trfase"/>
</dbReference>
<dbReference type="Gene3D" id="3.40.30.10">
    <property type="entry name" value="Glutaredoxin"/>
    <property type="match status" value="1"/>
</dbReference>
<evidence type="ECO:0000256" key="3">
    <source>
        <dbReference type="RuleBase" id="RU003494"/>
    </source>
</evidence>
<accession>A0A7X1HSV7</accession>
<proteinExistence type="inferred from homology"/>
<dbReference type="PROSITE" id="PS50405">
    <property type="entry name" value="GST_CTER"/>
    <property type="match status" value="1"/>
</dbReference>
<dbReference type="InterPro" id="IPR004046">
    <property type="entry name" value="GST_C"/>
</dbReference>
<dbReference type="EMBL" id="JACLRA010000001">
    <property type="protein sequence ID" value="MBC2862070.1"/>
    <property type="molecule type" value="Genomic_DNA"/>
</dbReference>
<sequence>MNELSFMAEESLTMLTILGKRSSINVRKVLWTCEEAGLAYQQEDYGSGFKPPDTPEFQRLNPNSPVPVLLDDDFVLWESNSICRYLARKAERWDLLPAEPQPAAEVEHWMDWQATEFNTARRHAFMGLVRKDPRFQDPVAIKESIAARTHYVRIVEAQLQRTGAWIAGERFTPADIVLGLSVHRWKMTPFAHPEMPAVERWYMALNQRPAFMRHGNNGVASSIKRSPRGFFYHPAIAS</sequence>
<dbReference type="FunFam" id="3.40.30.10:FF:000039">
    <property type="entry name" value="Glutathione S-transferase domain"/>
    <property type="match status" value="1"/>
</dbReference>
<dbReference type="CDD" id="cd03047">
    <property type="entry name" value="GST_N_2"/>
    <property type="match status" value="1"/>
</dbReference>
<dbReference type="SFLD" id="SFLDS00019">
    <property type="entry name" value="Glutathione_Transferase_(cytos"/>
    <property type="match status" value="1"/>
</dbReference>
<dbReference type="InterPro" id="IPR036249">
    <property type="entry name" value="Thioredoxin-like_sf"/>
</dbReference>
<dbReference type="Gene3D" id="1.20.1050.10">
    <property type="match status" value="1"/>
</dbReference>
<evidence type="ECO:0000259" key="5">
    <source>
        <dbReference type="PROSITE" id="PS50405"/>
    </source>
</evidence>
<dbReference type="Proteomes" id="UP000592342">
    <property type="component" value="Unassembled WGS sequence"/>
</dbReference>
<dbReference type="PANTHER" id="PTHR44051">
    <property type="entry name" value="GLUTATHIONE S-TRANSFERASE-RELATED"/>
    <property type="match status" value="1"/>
</dbReference>
<organism evidence="6 7">
    <name type="scientific">Klebsiella pneumoniae</name>
    <dbReference type="NCBI Taxonomy" id="573"/>
    <lineage>
        <taxon>Bacteria</taxon>
        <taxon>Pseudomonadati</taxon>
        <taxon>Pseudomonadota</taxon>
        <taxon>Gammaproteobacteria</taxon>
        <taxon>Enterobacterales</taxon>
        <taxon>Enterobacteriaceae</taxon>
        <taxon>Klebsiella/Raoultella group</taxon>
        <taxon>Klebsiella</taxon>
        <taxon>Klebsiella pneumoniae complex</taxon>
    </lineage>
</organism>
<dbReference type="SFLD" id="SFLDG00358">
    <property type="entry name" value="Main_(cytGST)"/>
    <property type="match status" value="1"/>
</dbReference>
<dbReference type="AlphaFoldDB" id="A0A7X1HSV7"/>
<dbReference type="InterPro" id="IPR010987">
    <property type="entry name" value="Glutathione-S-Trfase_C-like"/>
</dbReference>
<evidence type="ECO:0000259" key="4">
    <source>
        <dbReference type="PROSITE" id="PS50404"/>
    </source>
</evidence>
<evidence type="ECO:0000256" key="2">
    <source>
        <dbReference type="ARBA" id="ARBA00022679"/>
    </source>
</evidence>
<name>A0A7X1HSV7_KLEPN</name>
<dbReference type="GO" id="GO:0016740">
    <property type="term" value="F:transferase activity"/>
    <property type="evidence" value="ECO:0007669"/>
    <property type="project" value="UniProtKB-KW"/>
</dbReference>
<evidence type="ECO:0000256" key="1">
    <source>
        <dbReference type="ARBA" id="ARBA00007409"/>
    </source>
</evidence>
<evidence type="ECO:0000313" key="7">
    <source>
        <dbReference type="Proteomes" id="UP000592342"/>
    </source>
</evidence>
<dbReference type="Pfam" id="PF02798">
    <property type="entry name" value="GST_N"/>
    <property type="match status" value="1"/>
</dbReference>
<gene>
    <name evidence="6" type="ORF">H7U16_01745</name>
</gene>
<keyword evidence="2 6" id="KW-0808">Transferase</keyword>